<reference evidence="1 2" key="1">
    <citation type="journal article" date="2010" name="ChemBioChem">
        <title>Cloning and characterization of the biosynthetic gene cluster of 16-membered macrolide antibiotic FD-891: involvement of a dual functional cytochrome P450 monooxygenase catalyzing epoxidation and hydroxylation.</title>
        <authorList>
            <person name="Kudo F."/>
            <person name="Motegi A."/>
            <person name="Mizoue K."/>
            <person name="Eguchi T."/>
        </authorList>
    </citation>
    <scope>NUCLEOTIDE SEQUENCE [LARGE SCALE GENOMIC DNA]</scope>
    <source>
        <strain evidence="1 2">A-8890</strain>
    </source>
</reference>
<dbReference type="EMBL" id="AP018448">
    <property type="protein sequence ID" value="BBC29628.1"/>
    <property type="molecule type" value="Genomic_DNA"/>
</dbReference>
<sequence>MSGDSAGQKGRRAGVADTEKLSLFCKGRFLHFAVSDGAAGKAYAGGKPYSCPVSSSQRRRRSLPWSLGQVCQWPPRHGKSSFGGPLDRSVSHVRGVYVMALP</sequence>
<evidence type="ECO:0000313" key="2">
    <source>
        <dbReference type="Proteomes" id="UP001321542"/>
    </source>
</evidence>
<accession>A0ABN5V9Q9</accession>
<reference evidence="1 2" key="2">
    <citation type="journal article" date="2023" name="ChemBioChem">
        <title>Acyltransferase Domain Exchange between Two Independent Type I Polyketide Synthases in the Same Producer Strain of Macrolide Antibiotics.</title>
        <authorList>
            <person name="Kudo F."/>
            <person name="Kishikawa K."/>
            <person name="Tsuboi K."/>
            <person name="Kido T."/>
            <person name="Usui T."/>
            <person name="Hashimoto J."/>
            <person name="Shin-Ya K."/>
            <person name="Miyanaga A."/>
            <person name="Eguchi T."/>
        </authorList>
    </citation>
    <scope>NUCLEOTIDE SEQUENCE [LARGE SCALE GENOMIC DNA]</scope>
    <source>
        <strain evidence="1 2">A-8890</strain>
    </source>
</reference>
<proteinExistence type="predicted"/>
<name>A0ABN5V9Q9_9ACTN</name>
<dbReference type="Proteomes" id="UP001321542">
    <property type="component" value="Chromosome"/>
</dbReference>
<gene>
    <name evidence="1" type="ORF">SGFS_009220</name>
</gene>
<keyword evidence="2" id="KW-1185">Reference proteome</keyword>
<protein>
    <submittedName>
        <fullName evidence="1">Uncharacterized protein</fullName>
    </submittedName>
</protein>
<organism evidence="1 2">
    <name type="scientific">Streptomyces graminofaciens</name>
    <dbReference type="NCBI Taxonomy" id="68212"/>
    <lineage>
        <taxon>Bacteria</taxon>
        <taxon>Bacillati</taxon>
        <taxon>Actinomycetota</taxon>
        <taxon>Actinomycetes</taxon>
        <taxon>Kitasatosporales</taxon>
        <taxon>Streptomycetaceae</taxon>
        <taxon>Streptomyces</taxon>
    </lineage>
</organism>
<evidence type="ECO:0000313" key="1">
    <source>
        <dbReference type="EMBL" id="BBC29628.1"/>
    </source>
</evidence>